<proteinExistence type="predicted"/>
<dbReference type="Pfam" id="PF05345">
    <property type="entry name" value="He_PIG"/>
    <property type="match status" value="1"/>
</dbReference>
<protein>
    <submittedName>
        <fullName evidence="2">M12 family metallo-peptidase</fullName>
    </submittedName>
</protein>
<sequence length="1247" mass="128231">MTTPSLPASRHGRAVVGRRPAARLTGARRRLATLTAITLAAGLLPVLAGTTPAAAAPARPTNPWTALGTSATARVPGPTDVRVDRYAGFTLDRAAFGTTLESAPAERTTAARTRPLVVPLPTPEGTFQRFELVDSPVMEAGLAARHPEIRTYAGRGLDDPTATVRADLTPLGFHASVRSSDGVWYVDPYSRTDQERYASYYVHDTAHPEDVFVEREDVAHTAEELADDIPAAATGAEVRLRTYRLALVTDPSYATFFGPENVTAAKVTLVNRVNQIYEDETAIRLVLVDATEKTNLNTPAEATGPNGPCGAAPCYTPAQLTSCGSSTLSRNGIVLGQLVGAGNYDVGHIGLGVNGGGVAGLGVVGGANKARGCTGLPTPVGDYFAVDYVAHEIGHQFAGNHTFNGTQWNCSGGNRSAASSYEPGSGSSIMAYAGICQQDNLQPHSDPYWSQRSYTEITTYVGSERPAVNEVQNVGLRGFDTDGQSFRIGFRGQSSAPIIRGGNYTLAELRSAIEKIPGWPAGATVGITGFGGATTLDDSGFQVTFGGTLAGTNVEALVLAADSGFSGPVGLVGETVKGGAIDNQGWRVEQTGNHAPVVTAPQAYTVPVRTPFALTGSATDADGDTVTYLWEQNDRGGSSGSTAGTALVNNTKTNGPLFRQFGTAAVVGPDAALKYHSPGLNTVTTNPTRVFPDLAQIVANNTNVATGSCPAAPPVPPSGGASNVPPEIVDCYSEFLPTADWVGFTGDRTLHFRLTARDGHPGAGGIGSADTALTLAPDAGPFLVTAPGAAGTVPGGSPLPVAWDVAGTDVAPVGTTEVKISLSVDGGATFPYVLAERTANDGAETVTLPNVGAKSARIRVEAVGNVFFDLSDVDFALRATPEVTVDVPTQGVTVQYSDPIQPEVYVRATDPDGTGAALAATATGLPAGLSLRAKAPADEETTPGTRSWVVVGNTSAAPGEYPVAVTVTDADGQTGRAGFVVRVTPETAEATYTGDSLAYAGRGGGTTVLLRATVRETGPAGADPFPGDVRTATVTFRTAAGPLCTGPVTLLGTGTAGSASCTATLPSGARDVTVTVGGRYAGTAAAPVEVLRPENRVVIGSGELAPTRSAGAYPADPGSRVDVTLLLAQTRIGVDAGLADVRFRSGGRRYELRSTGVESFGARRVAGADRIDLRAGATLVDVTDARRPVTVATGLTLHVTGTDRGLLTGRDSLAVTVLDGDRLLFSTDWTGLRTGELNLSAGTVLVL</sequence>
<dbReference type="RefSeq" id="WP_331212498.1">
    <property type="nucleotide sequence ID" value="NZ_JAZGQK010000002.1"/>
</dbReference>
<evidence type="ECO:0000313" key="3">
    <source>
        <dbReference type="Proteomes" id="UP001332243"/>
    </source>
</evidence>
<comment type="caution">
    <text evidence="2">The sequence shown here is derived from an EMBL/GenBank/DDBJ whole genome shotgun (WGS) entry which is preliminary data.</text>
</comment>
<dbReference type="Pfam" id="PF13574">
    <property type="entry name" value="Reprolysin_2"/>
    <property type="match status" value="1"/>
</dbReference>
<evidence type="ECO:0000313" key="2">
    <source>
        <dbReference type="EMBL" id="MEE6257384.1"/>
    </source>
</evidence>
<dbReference type="InterPro" id="IPR024079">
    <property type="entry name" value="MetalloPept_cat_dom_sf"/>
</dbReference>
<reference evidence="2 3" key="1">
    <citation type="submission" date="2024-01" db="EMBL/GenBank/DDBJ databases">
        <title>Genome insights into Plantactinospora sonchi sp. nov.</title>
        <authorList>
            <person name="Wang L."/>
        </authorList>
    </citation>
    <scope>NUCLEOTIDE SEQUENCE [LARGE SCALE GENOMIC DNA]</scope>
    <source>
        <strain evidence="2 3">NEAU-QY2</strain>
    </source>
</reference>
<organism evidence="2 3">
    <name type="scientific">Plantactinospora sonchi</name>
    <dbReference type="NCBI Taxonomy" id="1544735"/>
    <lineage>
        <taxon>Bacteria</taxon>
        <taxon>Bacillati</taxon>
        <taxon>Actinomycetota</taxon>
        <taxon>Actinomycetes</taxon>
        <taxon>Micromonosporales</taxon>
        <taxon>Micromonosporaceae</taxon>
        <taxon>Plantactinospora</taxon>
    </lineage>
</organism>
<dbReference type="Gene3D" id="3.40.390.10">
    <property type="entry name" value="Collagenase (Catalytic Domain)"/>
    <property type="match status" value="1"/>
</dbReference>
<dbReference type="EMBL" id="JAZGQK010000002">
    <property type="protein sequence ID" value="MEE6257384.1"/>
    <property type="molecule type" value="Genomic_DNA"/>
</dbReference>
<gene>
    <name evidence="2" type="ORF">V1633_02635</name>
</gene>
<name>A0ABU7RLK8_9ACTN</name>
<dbReference type="SUPFAM" id="SSF55486">
    <property type="entry name" value="Metalloproteases ('zincins'), catalytic domain"/>
    <property type="match status" value="1"/>
</dbReference>
<feature type="region of interest" description="Disordered" evidence="1">
    <location>
        <begin position="1"/>
        <end position="20"/>
    </location>
</feature>
<dbReference type="Gene3D" id="2.60.40.10">
    <property type="entry name" value="Immunoglobulins"/>
    <property type="match status" value="2"/>
</dbReference>
<keyword evidence="3" id="KW-1185">Reference proteome</keyword>
<evidence type="ECO:0000256" key="1">
    <source>
        <dbReference type="SAM" id="MobiDB-lite"/>
    </source>
</evidence>
<dbReference type="InterPro" id="IPR013783">
    <property type="entry name" value="Ig-like_fold"/>
</dbReference>
<accession>A0ABU7RLK8</accession>
<dbReference type="Proteomes" id="UP001332243">
    <property type="component" value="Unassembled WGS sequence"/>
</dbReference>